<dbReference type="EMBL" id="CP032698">
    <property type="protein sequence ID" value="AYG78075.1"/>
    <property type="molecule type" value="Genomic_DNA"/>
</dbReference>
<sequence>MKYRNRSLTTALLAALLASANAWAAAPASATPEKRSTAARVAPVDATVGVSERSCKSVI</sequence>
<feature type="signal peptide" evidence="1">
    <location>
        <begin position="1"/>
        <end position="24"/>
    </location>
</feature>
<accession>A0A387H334</accession>
<proteinExistence type="predicted"/>
<evidence type="ECO:0000313" key="3">
    <source>
        <dbReference type="Proteomes" id="UP000271554"/>
    </source>
</evidence>
<name>A0A387H334_9ACTN</name>
<dbReference type="Proteomes" id="UP000271554">
    <property type="component" value="Chromosome"/>
</dbReference>
<keyword evidence="3" id="KW-1185">Reference proteome</keyword>
<protein>
    <submittedName>
        <fullName evidence="2">Uncharacterized protein</fullName>
    </submittedName>
</protein>
<evidence type="ECO:0000256" key="1">
    <source>
        <dbReference type="SAM" id="SignalP"/>
    </source>
</evidence>
<evidence type="ECO:0000313" key="2">
    <source>
        <dbReference type="EMBL" id="AYG78075.1"/>
    </source>
</evidence>
<organism evidence="2 3">
    <name type="scientific">Streptomyces hundungensis</name>
    <dbReference type="NCBI Taxonomy" id="1077946"/>
    <lineage>
        <taxon>Bacteria</taxon>
        <taxon>Bacillati</taxon>
        <taxon>Actinomycetota</taxon>
        <taxon>Actinomycetes</taxon>
        <taxon>Kitasatosporales</taxon>
        <taxon>Streptomycetaceae</taxon>
        <taxon>Streptomyces</taxon>
    </lineage>
</organism>
<dbReference type="KEGG" id="shun:DWB77_00182"/>
<reference evidence="2 3" key="1">
    <citation type="submission" date="2018-10" db="EMBL/GenBank/DDBJ databases">
        <title>Relationship between Morphology and Antimicrobial Activity in Streptomyces.</title>
        <authorList>
            <person name="Kang H.J."/>
            <person name="Kim S.B."/>
        </authorList>
    </citation>
    <scope>NUCLEOTIDE SEQUENCE [LARGE SCALE GENOMIC DNA]</scope>
    <source>
        <strain evidence="2 3">BH38</strain>
    </source>
</reference>
<gene>
    <name evidence="2" type="ORF">DWB77_00182</name>
</gene>
<keyword evidence="1" id="KW-0732">Signal</keyword>
<feature type="chain" id="PRO_5038996294" evidence="1">
    <location>
        <begin position="25"/>
        <end position="59"/>
    </location>
</feature>
<dbReference type="AlphaFoldDB" id="A0A387H334"/>